<dbReference type="EMBL" id="CP002961">
    <property type="protein sequence ID" value="AFK04411.1"/>
    <property type="molecule type" value="Genomic_DNA"/>
</dbReference>
<evidence type="ECO:0000313" key="1">
    <source>
        <dbReference type="EMBL" id="AFK04411.1"/>
    </source>
</evidence>
<reference evidence="1 2" key="1">
    <citation type="submission" date="2011-07" db="EMBL/GenBank/DDBJ databases">
        <title>The complete genome of chromosome of Emticicia oligotrophica DSM 17448.</title>
        <authorList>
            <consortium name="US DOE Joint Genome Institute (JGI-PGF)"/>
            <person name="Lucas S."/>
            <person name="Han J."/>
            <person name="Lapidus A."/>
            <person name="Bruce D."/>
            <person name="Goodwin L."/>
            <person name="Pitluck S."/>
            <person name="Peters L."/>
            <person name="Kyrpides N."/>
            <person name="Mavromatis K."/>
            <person name="Ivanova N."/>
            <person name="Ovchinnikova G."/>
            <person name="Teshima H."/>
            <person name="Detter J.C."/>
            <person name="Tapia R."/>
            <person name="Han C."/>
            <person name="Land M."/>
            <person name="Hauser L."/>
            <person name="Markowitz V."/>
            <person name="Cheng J.-F."/>
            <person name="Hugenholtz P."/>
            <person name="Woyke T."/>
            <person name="Wu D."/>
            <person name="Tindall B."/>
            <person name="Pomrenke H."/>
            <person name="Brambilla E."/>
            <person name="Klenk H.-P."/>
            <person name="Eisen J.A."/>
        </authorList>
    </citation>
    <scope>NUCLEOTIDE SEQUENCE [LARGE SCALE GENOMIC DNA]</scope>
    <source>
        <strain evidence="1 2">DSM 17448</strain>
    </source>
</reference>
<evidence type="ECO:0008006" key="3">
    <source>
        <dbReference type="Google" id="ProtNLM"/>
    </source>
</evidence>
<protein>
    <recommendedName>
        <fullName evidence="3">DUF4249 domain-containing protein</fullName>
    </recommendedName>
</protein>
<accession>A0ABN4ASR4</accession>
<sequence length="374" mass="42557">MKLKFLASTIVIVVWITSCVELFQVNISSGLKILVVDATLSDIASTQQISIMESANAKGTPFNTPVQNLQVELIVNSTQRIKFTETKAGIYSLPLNFKLEEGSKYQLYFKKEDGNTYQSTVEKLIKVPKILNVKDEFMPEGIERNQKYLPGNFIYLDTKDPEALGNNYLWTWQQWEKQDICETCAGGRYYPNTGCRIQPEYQGLYFDYYCDGDCWEIFKSTELNVMNDALTNGKEISNRLIAKIPYYTTNGTLIEIQQQSISKEAYQYFKLLADQTQNTGTLVDTPPAALIGNIRNVNNLKEPVAGLFMVTSIVKTSYWIDRHIPNKLKILPIGLRDHTYSAEPPIPNEFGRPPLVKCILGSNRTPIKPLFWPN</sequence>
<gene>
    <name evidence="1" type="ordered locus">Emtol_3282</name>
</gene>
<evidence type="ECO:0000313" key="2">
    <source>
        <dbReference type="Proteomes" id="UP000002875"/>
    </source>
</evidence>
<dbReference type="InterPro" id="IPR025345">
    <property type="entry name" value="DUF4249"/>
</dbReference>
<dbReference type="Pfam" id="PF14054">
    <property type="entry name" value="DUF4249"/>
    <property type="match status" value="1"/>
</dbReference>
<keyword evidence="2" id="KW-1185">Reference proteome</keyword>
<dbReference type="RefSeq" id="WP_015030105.1">
    <property type="nucleotide sequence ID" value="NC_018748.1"/>
</dbReference>
<dbReference type="PROSITE" id="PS51257">
    <property type="entry name" value="PROKAR_LIPOPROTEIN"/>
    <property type="match status" value="1"/>
</dbReference>
<name>A0ABN4ASR4_EMTOG</name>
<organism evidence="1 2">
    <name type="scientific">Emticicia oligotrophica (strain DSM 17448 / CIP 109782 / MTCC 6937 / GPTSA100-15)</name>
    <dbReference type="NCBI Taxonomy" id="929562"/>
    <lineage>
        <taxon>Bacteria</taxon>
        <taxon>Pseudomonadati</taxon>
        <taxon>Bacteroidota</taxon>
        <taxon>Cytophagia</taxon>
        <taxon>Cytophagales</taxon>
        <taxon>Leadbetterellaceae</taxon>
        <taxon>Emticicia</taxon>
    </lineage>
</organism>
<dbReference type="Proteomes" id="UP000002875">
    <property type="component" value="Chromosome"/>
</dbReference>
<proteinExistence type="predicted"/>